<sequence>MPGFICTGFEITNALRKYLEVGHGVDFDRELAIAMEEDSELCEIDRNVDQEELAMDREAALIMTYPDYFRDVRNRAPAEVRKALELPYSFDKWDGHGLRVHMIIPTGTYTREYWKSGALQSPPDEDLKVI</sequence>
<dbReference type="OrthoDB" id="2745229at2759"/>
<evidence type="ECO:0000313" key="2">
    <source>
        <dbReference type="Proteomes" id="UP000076761"/>
    </source>
</evidence>
<gene>
    <name evidence="1" type="ORF">NEOLEDRAFT_1244919</name>
</gene>
<dbReference type="Proteomes" id="UP000076761">
    <property type="component" value="Unassembled WGS sequence"/>
</dbReference>
<protein>
    <submittedName>
        <fullName evidence="1">Uncharacterized protein</fullName>
    </submittedName>
</protein>
<name>A0A165PCH6_9AGAM</name>
<organism evidence="1 2">
    <name type="scientific">Neolentinus lepideus HHB14362 ss-1</name>
    <dbReference type="NCBI Taxonomy" id="1314782"/>
    <lineage>
        <taxon>Eukaryota</taxon>
        <taxon>Fungi</taxon>
        <taxon>Dikarya</taxon>
        <taxon>Basidiomycota</taxon>
        <taxon>Agaricomycotina</taxon>
        <taxon>Agaricomycetes</taxon>
        <taxon>Gloeophyllales</taxon>
        <taxon>Gloeophyllaceae</taxon>
        <taxon>Neolentinus</taxon>
    </lineage>
</organism>
<keyword evidence="2" id="KW-1185">Reference proteome</keyword>
<reference evidence="1 2" key="1">
    <citation type="journal article" date="2016" name="Mol. Biol. Evol.">
        <title>Comparative Genomics of Early-Diverging Mushroom-Forming Fungi Provides Insights into the Origins of Lignocellulose Decay Capabilities.</title>
        <authorList>
            <person name="Nagy L.G."/>
            <person name="Riley R."/>
            <person name="Tritt A."/>
            <person name="Adam C."/>
            <person name="Daum C."/>
            <person name="Floudas D."/>
            <person name="Sun H."/>
            <person name="Yadav J.S."/>
            <person name="Pangilinan J."/>
            <person name="Larsson K.H."/>
            <person name="Matsuura K."/>
            <person name="Barry K."/>
            <person name="Labutti K."/>
            <person name="Kuo R."/>
            <person name="Ohm R.A."/>
            <person name="Bhattacharya S.S."/>
            <person name="Shirouzu T."/>
            <person name="Yoshinaga Y."/>
            <person name="Martin F.M."/>
            <person name="Grigoriev I.V."/>
            <person name="Hibbett D.S."/>
        </authorList>
    </citation>
    <scope>NUCLEOTIDE SEQUENCE [LARGE SCALE GENOMIC DNA]</scope>
    <source>
        <strain evidence="1 2">HHB14362 ss-1</strain>
    </source>
</reference>
<dbReference type="AlphaFoldDB" id="A0A165PCH6"/>
<dbReference type="InParanoid" id="A0A165PCH6"/>
<accession>A0A165PCH6</accession>
<proteinExistence type="predicted"/>
<dbReference type="EMBL" id="KV425614">
    <property type="protein sequence ID" value="KZT20837.1"/>
    <property type="molecule type" value="Genomic_DNA"/>
</dbReference>
<evidence type="ECO:0000313" key="1">
    <source>
        <dbReference type="EMBL" id="KZT20837.1"/>
    </source>
</evidence>